<feature type="non-terminal residue" evidence="3">
    <location>
        <position position="164"/>
    </location>
</feature>
<evidence type="ECO:0000313" key="3">
    <source>
        <dbReference type="EMBL" id="TMQ50819.1"/>
    </source>
</evidence>
<comment type="caution">
    <text evidence="3">The sequence shown here is derived from an EMBL/GenBank/DDBJ whole genome shotgun (WGS) entry which is preliminary data.</text>
</comment>
<dbReference type="EMBL" id="VBOR01000027">
    <property type="protein sequence ID" value="TMQ50819.1"/>
    <property type="molecule type" value="Genomic_DNA"/>
</dbReference>
<organism evidence="3 4">
    <name type="scientific">Eiseniibacteriota bacterium</name>
    <dbReference type="NCBI Taxonomy" id="2212470"/>
    <lineage>
        <taxon>Bacteria</taxon>
        <taxon>Candidatus Eiseniibacteriota</taxon>
    </lineage>
</organism>
<dbReference type="Proteomes" id="UP000316292">
    <property type="component" value="Unassembled WGS sequence"/>
</dbReference>
<keyword evidence="2" id="KW-0732">Signal</keyword>
<feature type="compositionally biased region" description="Low complexity" evidence="1">
    <location>
        <begin position="129"/>
        <end position="138"/>
    </location>
</feature>
<feature type="region of interest" description="Disordered" evidence="1">
    <location>
        <begin position="109"/>
        <end position="138"/>
    </location>
</feature>
<evidence type="ECO:0000313" key="4">
    <source>
        <dbReference type="Proteomes" id="UP000316292"/>
    </source>
</evidence>
<feature type="signal peptide" evidence="2">
    <location>
        <begin position="1"/>
        <end position="22"/>
    </location>
</feature>
<dbReference type="AlphaFoldDB" id="A0A538SHH7"/>
<reference evidence="3 4" key="1">
    <citation type="journal article" date="2019" name="Nat. Microbiol.">
        <title>Mediterranean grassland soil C-N compound turnover is dependent on rainfall and depth, and is mediated by genomically divergent microorganisms.</title>
        <authorList>
            <person name="Diamond S."/>
            <person name="Andeer P.F."/>
            <person name="Li Z."/>
            <person name="Crits-Christoph A."/>
            <person name="Burstein D."/>
            <person name="Anantharaman K."/>
            <person name="Lane K.R."/>
            <person name="Thomas B.C."/>
            <person name="Pan C."/>
            <person name="Northen T.R."/>
            <person name="Banfield J.F."/>
        </authorList>
    </citation>
    <scope>NUCLEOTIDE SEQUENCE [LARGE SCALE GENOMIC DNA]</scope>
    <source>
        <strain evidence="3">WS_1</strain>
    </source>
</reference>
<name>A0A538SHH7_UNCEI</name>
<feature type="chain" id="PRO_5021782201" evidence="2">
    <location>
        <begin position="23"/>
        <end position="164"/>
    </location>
</feature>
<evidence type="ECO:0000256" key="1">
    <source>
        <dbReference type="SAM" id="MobiDB-lite"/>
    </source>
</evidence>
<protein>
    <submittedName>
        <fullName evidence="3">Uncharacterized protein</fullName>
    </submittedName>
</protein>
<gene>
    <name evidence="3" type="ORF">E6K71_01450</name>
</gene>
<sequence length="164" mass="17202">MRPTLRCLALGSLLLLALAAPAAAQYMRMTTDNPTDPTRLRASGTTIVTIFLDTDHDRNGTLQSCNSHTSAYCGGTGTTPQPLDMFSYTLALKAVGGTVTWGSFTPTDASYTETSPPLQSNTEVEINRTRPPGTFTPPGLATLGSITVTPVTGAPRIDVQIGAS</sequence>
<evidence type="ECO:0000256" key="2">
    <source>
        <dbReference type="SAM" id="SignalP"/>
    </source>
</evidence>
<proteinExistence type="predicted"/>
<feature type="compositionally biased region" description="Polar residues" evidence="1">
    <location>
        <begin position="109"/>
        <end position="124"/>
    </location>
</feature>
<accession>A0A538SHH7</accession>